<sequence>MAIGRLLLPNHFNSRGFVPLARRWVSSSPEDGLKFERLPDSKASVNKDIGNKGMYWYSLGGLLTNLKQKIIGNMLFINKTSVEDSVSPKLPMVSSGDVTSTKVVSLQNVAEIKNYNPLSVQEESSVSEMGSQDAPQSVVGSEISGKNESSSVNKERLVNNNNNSLEGSEFAQEKVLRLLQGKRVDTPDEPSLKDVSLGLSTSEALESLASSGKNQGKLQLSSMFINPDPEKEVKLPMRFEALSNSNEKHRCSNALEKPESWAFFLPRGVSDDQKNGDLSMKVMDSLNLQTDNGTDVDANSWNPNGGERKSVSNGSSVTKKSARFCGTEEEEPNGETLVMQNQSLCSQGTLAGTTANPQLTKKSFESLFIGEHSPNKVVLRFLEERCEKNHIVEHFSMFGAVLDVQELPSFEGCIYKDALLTFKTNSAAKKALKKAVVMVKHFRTIVEATSQEDMVERISIPDLIGDSEVPIALVKKPTQTVKIHPLEHNITSNEIKQALRFCRSDISKFIMGSSKTAAFVEFETEDGKERALAEHSISIFNKQLFISRIDIPRTTVARITNFSASSMSDLGKLCEPYGQIKQVCVRGKSIVDVHFDVSEWPNMLTILNSLNGKEINGMKWVVRPATVIPHEILRVLWKDPQEKRYVKDLFQNMVREIEQPLDTSHIAAIHL</sequence>
<organism evidence="2 3">
    <name type="scientific">Arabis alpina</name>
    <name type="common">Alpine rock-cress</name>
    <dbReference type="NCBI Taxonomy" id="50452"/>
    <lineage>
        <taxon>Eukaryota</taxon>
        <taxon>Viridiplantae</taxon>
        <taxon>Streptophyta</taxon>
        <taxon>Embryophyta</taxon>
        <taxon>Tracheophyta</taxon>
        <taxon>Spermatophyta</taxon>
        <taxon>Magnoliopsida</taxon>
        <taxon>eudicotyledons</taxon>
        <taxon>Gunneridae</taxon>
        <taxon>Pentapetalae</taxon>
        <taxon>rosids</taxon>
        <taxon>malvids</taxon>
        <taxon>Brassicales</taxon>
        <taxon>Brassicaceae</taxon>
        <taxon>Arabideae</taxon>
        <taxon>Arabis</taxon>
    </lineage>
</organism>
<dbReference type="InterPro" id="IPR035979">
    <property type="entry name" value="RBD_domain_sf"/>
</dbReference>
<evidence type="ECO:0000256" key="1">
    <source>
        <dbReference type="SAM" id="MobiDB-lite"/>
    </source>
</evidence>
<protein>
    <recommendedName>
        <fullName evidence="4">RRM domain-containing protein</fullName>
    </recommendedName>
</protein>
<reference evidence="3" key="1">
    <citation type="journal article" date="2015" name="Nat. Plants">
        <title>Genome expansion of Arabis alpina linked with retrotransposition and reduced symmetric DNA methylation.</title>
        <authorList>
            <person name="Willing E.M."/>
            <person name="Rawat V."/>
            <person name="Mandakova T."/>
            <person name="Maumus F."/>
            <person name="James G.V."/>
            <person name="Nordstroem K.J."/>
            <person name="Becker C."/>
            <person name="Warthmann N."/>
            <person name="Chica C."/>
            <person name="Szarzynska B."/>
            <person name="Zytnicki M."/>
            <person name="Albani M.C."/>
            <person name="Kiefer C."/>
            <person name="Bergonzi S."/>
            <person name="Castaings L."/>
            <person name="Mateos J.L."/>
            <person name="Berns M.C."/>
            <person name="Bujdoso N."/>
            <person name="Piofczyk T."/>
            <person name="de Lorenzo L."/>
            <person name="Barrero-Sicilia C."/>
            <person name="Mateos I."/>
            <person name="Piednoel M."/>
            <person name="Hagmann J."/>
            <person name="Chen-Min-Tao R."/>
            <person name="Iglesias-Fernandez R."/>
            <person name="Schuster S.C."/>
            <person name="Alonso-Blanco C."/>
            <person name="Roudier F."/>
            <person name="Carbonero P."/>
            <person name="Paz-Ares J."/>
            <person name="Davis S.J."/>
            <person name="Pecinka A."/>
            <person name="Quesneville H."/>
            <person name="Colot V."/>
            <person name="Lysak M.A."/>
            <person name="Weigel D."/>
            <person name="Coupland G."/>
            <person name="Schneeberger K."/>
        </authorList>
    </citation>
    <scope>NUCLEOTIDE SEQUENCE [LARGE SCALE GENOMIC DNA]</scope>
    <source>
        <strain evidence="3">cv. Pajares</strain>
    </source>
</reference>
<dbReference type="OrthoDB" id="1938644at2759"/>
<evidence type="ECO:0008006" key="4">
    <source>
        <dbReference type="Google" id="ProtNLM"/>
    </source>
</evidence>
<accession>A0A087HBX2</accession>
<dbReference type="AlphaFoldDB" id="A0A087HBX2"/>
<dbReference type="InterPro" id="IPR058942">
    <property type="entry name" value="AT3G52170-like"/>
</dbReference>
<feature type="region of interest" description="Disordered" evidence="1">
    <location>
        <begin position="290"/>
        <end position="315"/>
    </location>
</feature>
<evidence type="ECO:0000313" key="3">
    <source>
        <dbReference type="Proteomes" id="UP000029120"/>
    </source>
</evidence>
<gene>
    <name evidence="2" type="ordered locus">AALP_Aa3g268000</name>
</gene>
<proteinExistence type="predicted"/>
<feature type="compositionally biased region" description="Polar residues" evidence="1">
    <location>
        <begin position="121"/>
        <end position="152"/>
    </location>
</feature>
<dbReference type="OMA" id="NKPPCEE"/>
<feature type="compositionally biased region" description="Polar residues" evidence="1">
    <location>
        <begin position="290"/>
        <end position="303"/>
    </location>
</feature>
<dbReference type="Gene3D" id="3.30.70.330">
    <property type="match status" value="1"/>
</dbReference>
<evidence type="ECO:0000313" key="2">
    <source>
        <dbReference type="EMBL" id="KFK39624.1"/>
    </source>
</evidence>
<dbReference type="EMBL" id="CM002871">
    <property type="protein sequence ID" value="KFK39624.1"/>
    <property type="molecule type" value="Genomic_DNA"/>
</dbReference>
<keyword evidence="3" id="KW-1185">Reference proteome</keyword>
<dbReference type="Gramene" id="KFK39624">
    <property type="protein sequence ID" value="KFK39624"/>
    <property type="gene ID" value="AALP_AA3G268000"/>
</dbReference>
<dbReference type="PANTHER" id="PTHR34568">
    <property type="entry name" value="RRM DOMAIN-CONTAINING PROTEIN"/>
    <property type="match status" value="1"/>
</dbReference>
<name>A0A087HBX2_ARAAL</name>
<dbReference type="Proteomes" id="UP000029120">
    <property type="component" value="Chromosome 3"/>
</dbReference>
<feature type="region of interest" description="Disordered" evidence="1">
    <location>
        <begin position="121"/>
        <end position="165"/>
    </location>
</feature>
<dbReference type="eggNOG" id="ENOG502RXMQ">
    <property type="taxonomic scope" value="Eukaryota"/>
</dbReference>
<dbReference type="PANTHER" id="PTHR34568:SF5">
    <property type="entry name" value="RNA-BINDING (RRM_RBD_RNP MOTIFS) FAMILY PROTEIN"/>
    <property type="match status" value="1"/>
</dbReference>
<dbReference type="InterPro" id="IPR012677">
    <property type="entry name" value="Nucleotide-bd_a/b_plait_sf"/>
</dbReference>
<dbReference type="GO" id="GO:0003676">
    <property type="term" value="F:nucleic acid binding"/>
    <property type="evidence" value="ECO:0007669"/>
    <property type="project" value="InterPro"/>
</dbReference>
<dbReference type="CDD" id="cd00590">
    <property type="entry name" value="RRM_SF"/>
    <property type="match status" value="1"/>
</dbReference>
<dbReference type="SUPFAM" id="SSF54928">
    <property type="entry name" value="RNA-binding domain, RBD"/>
    <property type="match status" value="2"/>
</dbReference>